<gene>
    <name evidence="2" type="ORF">SP6_19_00080</name>
</gene>
<keyword evidence="3" id="KW-1185">Reference proteome</keyword>
<evidence type="ECO:0000313" key="2">
    <source>
        <dbReference type="EMBL" id="GAN13520.1"/>
    </source>
</evidence>
<evidence type="ECO:0000256" key="1">
    <source>
        <dbReference type="RuleBase" id="RU003860"/>
    </source>
</evidence>
<dbReference type="RefSeq" id="WP_037567803.1">
    <property type="nucleotide sequence ID" value="NZ_BBJS01000019.1"/>
</dbReference>
<dbReference type="InterPro" id="IPR002634">
    <property type="entry name" value="BolA"/>
</dbReference>
<name>A0A0C9M1U2_SPHPI</name>
<evidence type="ECO:0000313" key="3">
    <source>
        <dbReference type="Proteomes" id="UP000032025"/>
    </source>
</evidence>
<comment type="similarity">
    <text evidence="1">Belongs to the BolA/IbaG family.</text>
</comment>
<organism evidence="2 3">
    <name type="scientific">Sphingomonas paucimobilis NBRC 13935</name>
    <dbReference type="NCBI Taxonomy" id="1219050"/>
    <lineage>
        <taxon>Bacteria</taxon>
        <taxon>Pseudomonadati</taxon>
        <taxon>Pseudomonadota</taxon>
        <taxon>Alphaproteobacteria</taxon>
        <taxon>Sphingomonadales</taxon>
        <taxon>Sphingomonadaceae</taxon>
        <taxon>Sphingomonas</taxon>
    </lineage>
</organism>
<comment type="caution">
    <text evidence="2">The sequence shown here is derived from an EMBL/GenBank/DDBJ whole genome shotgun (WGS) entry which is preliminary data.</text>
</comment>
<dbReference type="GeneID" id="78527181"/>
<dbReference type="PANTHER" id="PTHR46230">
    <property type="match status" value="1"/>
</dbReference>
<proteinExistence type="inferred from homology"/>
<dbReference type="PANTHER" id="PTHR46230:SF7">
    <property type="entry name" value="BOLA-LIKE PROTEIN 1"/>
    <property type="match status" value="1"/>
</dbReference>
<dbReference type="SUPFAM" id="SSF82657">
    <property type="entry name" value="BolA-like"/>
    <property type="match status" value="1"/>
</dbReference>
<accession>A0A0C9M1U2</accession>
<reference evidence="2 3" key="1">
    <citation type="submission" date="2014-08" db="EMBL/GenBank/DDBJ databases">
        <title>Whole genome shotgun sequence of Sphingomonas paucimobilis NBRC 13935.</title>
        <authorList>
            <person name="Hosoyama A."/>
            <person name="Hashimoto M."/>
            <person name="Hosoyama Y."/>
            <person name="Noguchi M."/>
            <person name="Uohara A."/>
            <person name="Ohji S."/>
            <person name="Katano-Makiyama Y."/>
            <person name="Ichikawa N."/>
            <person name="Kimura A."/>
            <person name="Yamazoe A."/>
            <person name="Fujita N."/>
        </authorList>
    </citation>
    <scope>NUCLEOTIDE SEQUENCE [LARGE SCALE GENOMIC DNA]</scope>
    <source>
        <strain evidence="2 3">NBRC 13935</strain>
    </source>
</reference>
<dbReference type="InterPro" id="IPR036065">
    <property type="entry name" value="BolA-like_sf"/>
</dbReference>
<sequence length="98" mass="10418">MTDITTAPPGLTIADQITARLTEALAPTHLEVVNESAMHRGHLGDDGTGESHFRVIVESPAFAGQSRVARQRLVNRALADLLSERIHALAISAKAPGE</sequence>
<dbReference type="Pfam" id="PF01722">
    <property type="entry name" value="BolA"/>
    <property type="match status" value="1"/>
</dbReference>
<dbReference type="PIRSF" id="PIRSF003113">
    <property type="entry name" value="BolA"/>
    <property type="match status" value="1"/>
</dbReference>
<dbReference type="Proteomes" id="UP000032025">
    <property type="component" value="Unassembled WGS sequence"/>
</dbReference>
<dbReference type="AlphaFoldDB" id="A0A0C9M1U2"/>
<dbReference type="EMBL" id="BBJS01000019">
    <property type="protein sequence ID" value="GAN13520.1"/>
    <property type="molecule type" value="Genomic_DNA"/>
</dbReference>
<protein>
    <submittedName>
        <fullName evidence="2">DNA, contig: SP619</fullName>
    </submittedName>
</protein>
<dbReference type="GO" id="GO:0016226">
    <property type="term" value="P:iron-sulfur cluster assembly"/>
    <property type="evidence" value="ECO:0007669"/>
    <property type="project" value="TreeGrafter"/>
</dbReference>
<dbReference type="Gene3D" id="3.30.300.90">
    <property type="entry name" value="BolA-like"/>
    <property type="match status" value="1"/>
</dbReference>